<comment type="caution">
    <text evidence="1">The sequence shown here is derived from an EMBL/GenBank/DDBJ whole genome shotgun (WGS) entry which is preliminary data.</text>
</comment>
<protein>
    <recommendedName>
        <fullName evidence="3">TadE-like protein</fullName>
    </recommendedName>
</protein>
<name>A0A4R7UVB2_9PSEU</name>
<reference evidence="1 2" key="1">
    <citation type="submission" date="2019-03" db="EMBL/GenBank/DDBJ databases">
        <title>Genomic Encyclopedia of Archaeal and Bacterial Type Strains, Phase II (KMG-II): from individual species to whole genera.</title>
        <authorList>
            <person name="Goeker M."/>
        </authorList>
    </citation>
    <scope>NUCLEOTIDE SEQUENCE [LARGE SCALE GENOMIC DNA]</scope>
    <source>
        <strain evidence="1 2">DSM 45499</strain>
    </source>
</reference>
<dbReference type="EMBL" id="SOCP01000022">
    <property type="protein sequence ID" value="TDV40668.1"/>
    <property type="molecule type" value="Genomic_DNA"/>
</dbReference>
<keyword evidence="2" id="KW-1185">Reference proteome</keyword>
<dbReference type="InterPro" id="IPR049790">
    <property type="entry name" value="Rv3655c/TadE"/>
</dbReference>
<evidence type="ECO:0000313" key="1">
    <source>
        <dbReference type="EMBL" id="TDV40668.1"/>
    </source>
</evidence>
<accession>A0A4R7UVB2</accession>
<evidence type="ECO:0008006" key="3">
    <source>
        <dbReference type="Google" id="ProtNLM"/>
    </source>
</evidence>
<sequence length="95" mass="9771">MLVLGLSLSALSAAIAQVHCIDAAREAARLTAQGDPDRGIAAATEIAPKNAEININMTGEHIEVEVHATPPNTLLPGLHLHAKAVAIREPNGPSG</sequence>
<evidence type="ECO:0000313" key="2">
    <source>
        <dbReference type="Proteomes" id="UP000294927"/>
    </source>
</evidence>
<gene>
    <name evidence="1" type="ORF">CLV71_12257</name>
</gene>
<dbReference type="AlphaFoldDB" id="A0A4R7UVB2"/>
<dbReference type="NCBIfam" id="NF041390">
    <property type="entry name" value="TadE_Rv3655c"/>
    <property type="match status" value="1"/>
</dbReference>
<dbReference type="Proteomes" id="UP000294927">
    <property type="component" value="Unassembled WGS sequence"/>
</dbReference>
<organism evidence="1 2">
    <name type="scientific">Actinophytocola oryzae</name>
    <dbReference type="NCBI Taxonomy" id="502181"/>
    <lineage>
        <taxon>Bacteria</taxon>
        <taxon>Bacillati</taxon>
        <taxon>Actinomycetota</taxon>
        <taxon>Actinomycetes</taxon>
        <taxon>Pseudonocardiales</taxon>
        <taxon>Pseudonocardiaceae</taxon>
    </lineage>
</organism>
<proteinExistence type="predicted"/>